<dbReference type="EMBL" id="CAJVQB010004105">
    <property type="protein sequence ID" value="CAG8626960.1"/>
    <property type="molecule type" value="Genomic_DNA"/>
</dbReference>
<feature type="region of interest" description="Disordered" evidence="1">
    <location>
        <begin position="25"/>
        <end position="50"/>
    </location>
</feature>
<evidence type="ECO:0000313" key="2">
    <source>
        <dbReference type="EMBL" id="CAG8626960.1"/>
    </source>
</evidence>
<organism evidence="2 3">
    <name type="scientific">Gigaspora margarita</name>
    <dbReference type="NCBI Taxonomy" id="4874"/>
    <lineage>
        <taxon>Eukaryota</taxon>
        <taxon>Fungi</taxon>
        <taxon>Fungi incertae sedis</taxon>
        <taxon>Mucoromycota</taxon>
        <taxon>Glomeromycotina</taxon>
        <taxon>Glomeromycetes</taxon>
        <taxon>Diversisporales</taxon>
        <taxon>Gigasporaceae</taxon>
        <taxon>Gigaspora</taxon>
    </lineage>
</organism>
<comment type="caution">
    <text evidence="2">The sequence shown here is derived from an EMBL/GenBank/DDBJ whole genome shotgun (WGS) entry which is preliminary data.</text>
</comment>
<sequence>MVNPFNQHRLLNAHQSVNEDLFKSAESKNSNVGNENSGVVTDFTTEDSRVDKRTRVEDEKDDCTEYDYERVNEYNKECKDVSDKYKGGIVYDSNSSECSYGSSNKGKEKMIQPVVHNTRKRSELSKIVNSNEKV</sequence>
<feature type="compositionally biased region" description="Low complexity" evidence="1">
    <location>
        <begin position="27"/>
        <end position="40"/>
    </location>
</feature>
<evidence type="ECO:0000256" key="1">
    <source>
        <dbReference type="SAM" id="MobiDB-lite"/>
    </source>
</evidence>
<keyword evidence="3" id="KW-1185">Reference proteome</keyword>
<evidence type="ECO:0000313" key="3">
    <source>
        <dbReference type="Proteomes" id="UP000789901"/>
    </source>
</evidence>
<reference evidence="2 3" key="1">
    <citation type="submission" date="2021-06" db="EMBL/GenBank/DDBJ databases">
        <authorList>
            <person name="Kallberg Y."/>
            <person name="Tangrot J."/>
            <person name="Rosling A."/>
        </authorList>
    </citation>
    <scope>NUCLEOTIDE SEQUENCE [LARGE SCALE GENOMIC DNA]</scope>
    <source>
        <strain evidence="2 3">120-4 pot B 10/14</strain>
    </source>
</reference>
<dbReference type="Proteomes" id="UP000789901">
    <property type="component" value="Unassembled WGS sequence"/>
</dbReference>
<protein>
    <submittedName>
        <fullName evidence="2">10806_t:CDS:1</fullName>
    </submittedName>
</protein>
<accession>A0ABN7UN60</accession>
<proteinExistence type="predicted"/>
<name>A0ABN7UN60_GIGMA</name>
<gene>
    <name evidence="2" type="ORF">GMARGA_LOCUS8127</name>
</gene>